<dbReference type="EMBL" id="FXUL01000025">
    <property type="protein sequence ID" value="SMP76866.1"/>
    <property type="molecule type" value="Genomic_DNA"/>
</dbReference>
<name>A0ABY1QRS9_9BURK</name>
<gene>
    <name evidence="2" type="ORF">SAMN06295970_12537</name>
</gene>
<evidence type="ECO:0000256" key="1">
    <source>
        <dbReference type="SAM" id="Phobius"/>
    </source>
</evidence>
<organism evidence="2 3">
    <name type="scientific">Noviherbaspirillum suwonense</name>
    <dbReference type="NCBI Taxonomy" id="1224511"/>
    <lineage>
        <taxon>Bacteria</taxon>
        <taxon>Pseudomonadati</taxon>
        <taxon>Pseudomonadota</taxon>
        <taxon>Betaproteobacteria</taxon>
        <taxon>Burkholderiales</taxon>
        <taxon>Oxalobacteraceae</taxon>
        <taxon>Noviherbaspirillum</taxon>
    </lineage>
</organism>
<feature type="transmembrane region" description="Helical" evidence="1">
    <location>
        <begin position="309"/>
        <end position="329"/>
    </location>
</feature>
<feature type="transmembrane region" description="Helical" evidence="1">
    <location>
        <begin position="110"/>
        <end position="130"/>
    </location>
</feature>
<keyword evidence="1" id="KW-0472">Membrane</keyword>
<feature type="transmembrane region" description="Helical" evidence="1">
    <location>
        <begin position="283"/>
        <end position="303"/>
    </location>
</feature>
<evidence type="ECO:0000313" key="3">
    <source>
        <dbReference type="Proteomes" id="UP001158049"/>
    </source>
</evidence>
<dbReference type="Proteomes" id="UP001158049">
    <property type="component" value="Unassembled WGS sequence"/>
</dbReference>
<keyword evidence="1" id="KW-1133">Transmembrane helix</keyword>
<dbReference type="InterPro" id="IPR010721">
    <property type="entry name" value="UstE-like"/>
</dbReference>
<dbReference type="Gene3D" id="1.20.120.1630">
    <property type="match status" value="1"/>
</dbReference>
<sequence>MLSYLASMAVIVAGLYFYTALSPYYIALYRVHWTPSWLAHGTGWTVTFPVALQGFACVYALALLPYYALRPGRFSHAYIMLRHACRRLARLQPPQAAEDGEEDRQAMLCLLLKFIFIPFCIHGLVAYLAYADDQLSQLGRLVAGGTMPDWFSFYNSRLHYLVLNLIFIVDFFPFVVGYLVQSRMLGNEVVSVDASVGGWMACLVCYPPFNAAMAAILPMQVVELAPAYPAFSMTAHLVINGMLLTFFALYAYASVSLGFKCSNLMHRGIVRRGLYRLIRHPAYLFKNLAWWTGAIPLLYVLAQTSPKEFFWTGFCMAGWACIYLLRALAEERHLSRHADYRGYMQQVRFRFIPGLA</sequence>
<feature type="transmembrane region" description="Helical" evidence="1">
    <location>
        <begin position="7"/>
        <end position="26"/>
    </location>
</feature>
<feature type="transmembrane region" description="Helical" evidence="1">
    <location>
        <begin position="158"/>
        <end position="180"/>
    </location>
</feature>
<reference evidence="2 3" key="1">
    <citation type="submission" date="2017-05" db="EMBL/GenBank/DDBJ databases">
        <authorList>
            <person name="Varghese N."/>
            <person name="Submissions S."/>
        </authorList>
    </citation>
    <scope>NUCLEOTIDE SEQUENCE [LARGE SCALE GENOMIC DNA]</scope>
    <source>
        <strain evidence="2 3">DSM 26001</strain>
    </source>
</reference>
<evidence type="ECO:0000313" key="2">
    <source>
        <dbReference type="EMBL" id="SMP76866.1"/>
    </source>
</evidence>
<dbReference type="RefSeq" id="WP_283444839.1">
    <property type="nucleotide sequence ID" value="NZ_FXUL01000025.1"/>
</dbReference>
<proteinExistence type="predicted"/>
<feature type="transmembrane region" description="Helical" evidence="1">
    <location>
        <begin position="237"/>
        <end position="262"/>
    </location>
</feature>
<comment type="caution">
    <text evidence="2">The sequence shown here is derived from an EMBL/GenBank/DDBJ whole genome shotgun (WGS) entry which is preliminary data.</text>
</comment>
<feature type="transmembrane region" description="Helical" evidence="1">
    <location>
        <begin position="192"/>
        <end position="217"/>
    </location>
</feature>
<protein>
    <submittedName>
        <fullName evidence="2">Protein-S-isoprenylcysteine O-methyltransferase Ste14</fullName>
    </submittedName>
</protein>
<dbReference type="Pfam" id="PF06966">
    <property type="entry name" value="DUF1295"/>
    <property type="match status" value="1"/>
</dbReference>
<keyword evidence="3" id="KW-1185">Reference proteome</keyword>
<accession>A0ABY1QRS9</accession>
<keyword evidence="1" id="KW-0812">Transmembrane</keyword>
<feature type="transmembrane region" description="Helical" evidence="1">
    <location>
        <begin position="46"/>
        <end position="69"/>
    </location>
</feature>